<reference evidence="2 3" key="1">
    <citation type="journal article" date="2023" name="Arcadia Sci">
        <title>De novo assembly of a long-read Amblyomma americanum tick genome.</title>
        <authorList>
            <person name="Chou S."/>
            <person name="Poskanzer K.E."/>
            <person name="Rollins M."/>
            <person name="Thuy-Boun P.S."/>
        </authorList>
    </citation>
    <scope>NUCLEOTIDE SEQUENCE [LARGE SCALE GENOMIC DNA]</scope>
    <source>
        <strain evidence="2">F_SG_1</strain>
        <tissue evidence="2">Salivary glands</tissue>
    </source>
</reference>
<dbReference type="EMBL" id="JARKHS020010605">
    <property type="protein sequence ID" value="KAK8778571.1"/>
    <property type="molecule type" value="Genomic_DNA"/>
</dbReference>
<dbReference type="Proteomes" id="UP001321473">
    <property type="component" value="Unassembled WGS sequence"/>
</dbReference>
<evidence type="ECO:0000313" key="2">
    <source>
        <dbReference type="EMBL" id="KAK8778571.1"/>
    </source>
</evidence>
<evidence type="ECO:0000313" key="3">
    <source>
        <dbReference type="Proteomes" id="UP001321473"/>
    </source>
</evidence>
<feature type="region of interest" description="Disordered" evidence="1">
    <location>
        <begin position="78"/>
        <end position="114"/>
    </location>
</feature>
<sequence length="153" mass="16795">MALEYASPHPVAGALEAAGSRGCQAACASCGRQASCKASQLLCFLPPAKTSPVCPWRRYQGRADCSRQRRALHLMVPPDEEELEEEGTPCDTASTQEQPAVVAGRPSQQQRSTRTEEVHQLLAETRRTNDLLAARNVEDIAFHARLLEFETYA</sequence>
<keyword evidence="3" id="KW-1185">Reference proteome</keyword>
<accession>A0AAQ4EV25</accession>
<proteinExistence type="predicted"/>
<comment type="caution">
    <text evidence="2">The sequence shown here is derived from an EMBL/GenBank/DDBJ whole genome shotgun (WGS) entry which is preliminary data.</text>
</comment>
<dbReference type="AlphaFoldDB" id="A0AAQ4EV25"/>
<evidence type="ECO:0000256" key="1">
    <source>
        <dbReference type="SAM" id="MobiDB-lite"/>
    </source>
</evidence>
<feature type="compositionally biased region" description="Acidic residues" evidence="1">
    <location>
        <begin position="78"/>
        <end position="88"/>
    </location>
</feature>
<name>A0AAQ4EV25_AMBAM</name>
<organism evidence="2 3">
    <name type="scientific">Amblyomma americanum</name>
    <name type="common">Lone star tick</name>
    <dbReference type="NCBI Taxonomy" id="6943"/>
    <lineage>
        <taxon>Eukaryota</taxon>
        <taxon>Metazoa</taxon>
        <taxon>Ecdysozoa</taxon>
        <taxon>Arthropoda</taxon>
        <taxon>Chelicerata</taxon>
        <taxon>Arachnida</taxon>
        <taxon>Acari</taxon>
        <taxon>Parasitiformes</taxon>
        <taxon>Ixodida</taxon>
        <taxon>Ixodoidea</taxon>
        <taxon>Ixodidae</taxon>
        <taxon>Amblyomminae</taxon>
        <taxon>Amblyomma</taxon>
    </lineage>
</organism>
<gene>
    <name evidence="2" type="ORF">V5799_020089</name>
</gene>
<protein>
    <submittedName>
        <fullName evidence="2">Uncharacterized protein</fullName>
    </submittedName>
</protein>